<comment type="caution">
    <text evidence="3">The sequence shown here is derived from an EMBL/GenBank/DDBJ whole genome shotgun (WGS) entry which is preliminary data.</text>
</comment>
<protein>
    <recommendedName>
        <fullName evidence="2">DNA replication complex GINS protein PSF2 N-terminal domain-containing protein</fullName>
    </recommendedName>
</protein>
<sequence length="144" mass="15716">ASPGPTTGAAKHLEFAAKKELVPIIPNFSLDKIYLTGSDLGPFRPGSPVQMPLWRAINPNPRRVGCFLPMRQRVTRTKLDNLTLMEVNTPGLSSHQLHYGHKLRTHLQPSEGAQSQDFEGETGLSRPLSEAGGSRVALARNCHA</sequence>
<dbReference type="PANTHER" id="PTHR12772:SF0">
    <property type="entry name" value="DNA REPLICATION COMPLEX GINS PROTEIN PSF2"/>
    <property type="match status" value="1"/>
</dbReference>
<feature type="non-terminal residue" evidence="3">
    <location>
        <position position="144"/>
    </location>
</feature>
<accession>A0A643ASA5</accession>
<feature type="region of interest" description="Disordered" evidence="1">
    <location>
        <begin position="107"/>
        <end position="144"/>
    </location>
</feature>
<evidence type="ECO:0000313" key="4">
    <source>
        <dbReference type="Proteomes" id="UP000437017"/>
    </source>
</evidence>
<dbReference type="AlphaFoldDB" id="A0A643ASA5"/>
<reference evidence="3 4" key="1">
    <citation type="journal article" date="2019" name="PLoS ONE">
        <title>Genomic analyses reveal an absence of contemporary introgressive admixture between fin whales and blue whales, despite known hybrids.</title>
        <authorList>
            <person name="Westbury M.V."/>
            <person name="Petersen B."/>
            <person name="Lorenzen E.D."/>
        </authorList>
    </citation>
    <scope>NUCLEOTIDE SEQUENCE [LARGE SCALE GENOMIC DNA]</scope>
    <source>
        <strain evidence="3">FinWhale-01</strain>
    </source>
</reference>
<dbReference type="Proteomes" id="UP000437017">
    <property type="component" value="Unassembled WGS sequence"/>
</dbReference>
<dbReference type="PANTHER" id="PTHR12772">
    <property type="entry name" value="DNA REPLICATION COMPLEX GINS PROTEIN PSF2"/>
    <property type="match status" value="1"/>
</dbReference>
<dbReference type="InterPro" id="IPR007257">
    <property type="entry name" value="GINS_Psf2"/>
</dbReference>
<proteinExistence type="predicted"/>
<feature type="compositionally biased region" description="Polar residues" evidence="1">
    <location>
        <begin position="107"/>
        <end position="117"/>
    </location>
</feature>
<dbReference type="GO" id="GO:0000811">
    <property type="term" value="C:GINS complex"/>
    <property type="evidence" value="ECO:0007669"/>
    <property type="project" value="TreeGrafter"/>
</dbReference>
<dbReference type="CDD" id="cd21694">
    <property type="entry name" value="GINS_B_Psf2"/>
    <property type="match status" value="1"/>
</dbReference>
<evidence type="ECO:0000313" key="3">
    <source>
        <dbReference type="EMBL" id="KAB0336495.1"/>
    </source>
</evidence>
<feature type="domain" description="DNA replication complex GINS protein PSF2 N-terminal" evidence="2">
    <location>
        <begin position="11"/>
        <end position="58"/>
    </location>
</feature>
<evidence type="ECO:0000259" key="2">
    <source>
        <dbReference type="Pfam" id="PF25005"/>
    </source>
</evidence>
<dbReference type="EMBL" id="SGJD01060356">
    <property type="protein sequence ID" value="KAB0336495.1"/>
    <property type="molecule type" value="Genomic_DNA"/>
</dbReference>
<dbReference type="Pfam" id="PF25005">
    <property type="entry name" value="PSF2_N"/>
    <property type="match status" value="1"/>
</dbReference>
<dbReference type="OrthoDB" id="1938138at2759"/>
<feature type="non-terminal residue" evidence="3">
    <location>
        <position position="1"/>
    </location>
</feature>
<dbReference type="GO" id="GO:0006260">
    <property type="term" value="P:DNA replication"/>
    <property type="evidence" value="ECO:0007669"/>
    <property type="project" value="InterPro"/>
</dbReference>
<organism evidence="3 4">
    <name type="scientific">Balaenoptera physalus</name>
    <name type="common">Fin whale</name>
    <name type="synonym">Balaena physalus</name>
    <dbReference type="NCBI Taxonomy" id="9770"/>
    <lineage>
        <taxon>Eukaryota</taxon>
        <taxon>Metazoa</taxon>
        <taxon>Chordata</taxon>
        <taxon>Craniata</taxon>
        <taxon>Vertebrata</taxon>
        <taxon>Euteleostomi</taxon>
        <taxon>Mammalia</taxon>
        <taxon>Eutheria</taxon>
        <taxon>Laurasiatheria</taxon>
        <taxon>Artiodactyla</taxon>
        <taxon>Whippomorpha</taxon>
        <taxon>Cetacea</taxon>
        <taxon>Mysticeti</taxon>
        <taxon>Balaenopteridae</taxon>
        <taxon>Balaenoptera</taxon>
    </lineage>
</organism>
<name>A0A643ASA5_BALPH</name>
<keyword evidence="4" id="KW-1185">Reference proteome</keyword>
<dbReference type="InterPro" id="IPR056784">
    <property type="entry name" value="PSF2_N"/>
</dbReference>
<evidence type="ECO:0000256" key="1">
    <source>
        <dbReference type="SAM" id="MobiDB-lite"/>
    </source>
</evidence>
<dbReference type="Gene3D" id="3.40.5.50">
    <property type="match status" value="1"/>
</dbReference>
<dbReference type="GO" id="GO:0000727">
    <property type="term" value="P:double-strand break repair via break-induced replication"/>
    <property type="evidence" value="ECO:0007669"/>
    <property type="project" value="TreeGrafter"/>
</dbReference>
<dbReference type="SUPFAM" id="SSF160059">
    <property type="entry name" value="PriA/YqbF domain"/>
    <property type="match status" value="1"/>
</dbReference>
<gene>
    <name evidence="3" type="ORF">E2I00_005732</name>
</gene>